<proteinExistence type="predicted"/>
<evidence type="ECO:0000259" key="1">
    <source>
        <dbReference type="Pfam" id="PF13460"/>
    </source>
</evidence>
<dbReference type="InterPro" id="IPR016040">
    <property type="entry name" value="NAD(P)-bd_dom"/>
</dbReference>
<evidence type="ECO:0000313" key="2">
    <source>
        <dbReference type="EMBL" id="UMB67891.1"/>
    </source>
</evidence>
<accession>A0ABY3VL65</accession>
<dbReference type="PANTHER" id="PTHR43162:SF1">
    <property type="entry name" value="PRESTALK A DIFFERENTIATION PROTEIN A"/>
    <property type="match status" value="1"/>
</dbReference>
<dbReference type="Proteomes" id="UP001055336">
    <property type="component" value="Chromosome"/>
</dbReference>
<evidence type="ECO:0000313" key="3">
    <source>
        <dbReference type="Proteomes" id="UP001055336"/>
    </source>
</evidence>
<gene>
    <name evidence="2" type="ORF">MKK62_15525</name>
</gene>
<dbReference type="InterPro" id="IPR051604">
    <property type="entry name" value="Ergot_Alk_Oxidoreductase"/>
</dbReference>
<dbReference type="EMBL" id="CP092488">
    <property type="protein sequence ID" value="UMB67891.1"/>
    <property type="molecule type" value="Genomic_DNA"/>
</dbReference>
<dbReference type="Gene3D" id="3.40.50.720">
    <property type="entry name" value="NAD(P)-binding Rossmann-like Domain"/>
    <property type="match status" value="1"/>
</dbReference>
<dbReference type="SUPFAM" id="SSF51735">
    <property type="entry name" value="NAD(P)-binding Rossmann-fold domains"/>
    <property type="match status" value="1"/>
</dbReference>
<sequence length="328" mass="35701">MSSGPILVTGAGGDVGSVSTAVVHMLLADGWPVRAFVRTDDQRAEALREAGADVFVGNLLNIADVAAAIRGCRRVYFSMSLSPYYLDATILMAAAAKAKGDLELLVNVSESEQTNLTFERMTAPADERRSWLGNGVQEWSPQQRAHWAGEQSLNWSGLPVVHIRAGIFVENPILTRFPMTEVIAKGELGLPFGEAKLAPIAAHDVAKVCANILREPGEHIGRAYTLTGPEFKTMAEFAEDYAAALQRPVQYVPRELDSWNTAYIDAALAETNPHIAEHLKTLTRLVASGRYYTVDTDDLSNLLGGPPKTLRWALQNHPLVQQQAGSVR</sequence>
<organism evidence="2 3">
    <name type="scientific">Mycobacterium paraterrae</name>
    <dbReference type="NCBI Taxonomy" id="577492"/>
    <lineage>
        <taxon>Bacteria</taxon>
        <taxon>Bacillati</taxon>
        <taxon>Actinomycetota</taxon>
        <taxon>Actinomycetes</taxon>
        <taxon>Mycobacteriales</taxon>
        <taxon>Mycobacteriaceae</taxon>
        <taxon>Mycobacterium</taxon>
    </lineage>
</organism>
<reference evidence="2" key="1">
    <citation type="submission" date="2022-08" db="EMBL/GenBank/DDBJ databases">
        <title>Whole genome sequencing of non-tuberculosis mycobacteria type-strains.</title>
        <authorList>
            <person name="Igarashi Y."/>
            <person name="Osugi A."/>
            <person name="Mitarai S."/>
        </authorList>
    </citation>
    <scope>NUCLEOTIDE SEQUENCE</scope>
    <source>
        <strain evidence="2">DSM 45127</strain>
    </source>
</reference>
<feature type="domain" description="NAD(P)-binding" evidence="1">
    <location>
        <begin position="16"/>
        <end position="216"/>
    </location>
</feature>
<dbReference type="PANTHER" id="PTHR43162">
    <property type="match status" value="1"/>
</dbReference>
<dbReference type="Pfam" id="PF13460">
    <property type="entry name" value="NAD_binding_10"/>
    <property type="match status" value="1"/>
</dbReference>
<dbReference type="InterPro" id="IPR036291">
    <property type="entry name" value="NAD(P)-bd_dom_sf"/>
</dbReference>
<protein>
    <submittedName>
        <fullName evidence="2">NAD(P)H-binding protein</fullName>
    </submittedName>
</protein>
<name>A0ABY3VL65_9MYCO</name>
<dbReference type="RefSeq" id="WP_240258357.1">
    <property type="nucleotide sequence ID" value="NZ_CP092488.2"/>
</dbReference>
<keyword evidence="3" id="KW-1185">Reference proteome</keyword>